<dbReference type="Gene3D" id="1.10.10.60">
    <property type="entry name" value="Homeodomain-like"/>
    <property type="match status" value="2"/>
</dbReference>
<gene>
    <name evidence="4" type="ORF">BpHYR1_011011</name>
</gene>
<sequence>MDLKPKRIKHELKKEQKKKICDFHVSNPKTSLKDLREKFSTEFNMRIPASTMSDIIKNKEIYRNDEDSYEFRNRGALHPQIEEALHLWFCELRVNKIPVSDQMLIHKAHDFGTMLQIKNFKYSEGWISKFKKRHHISQYTGHGESGSVDEQVVRDGREN</sequence>
<dbReference type="EMBL" id="REGN01005015">
    <property type="protein sequence ID" value="RNA15192.1"/>
    <property type="molecule type" value="Genomic_DNA"/>
</dbReference>
<keyword evidence="5" id="KW-1185">Reference proteome</keyword>
<dbReference type="Proteomes" id="UP000276133">
    <property type="component" value="Unassembled WGS sequence"/>
</dbReference>
<evidence type="ECO:0000313" key="4">
    <source>
        <dbReference type="EMBL" id="RNA15192.1"/>
    </source>
</evidence>
<evidence type="ECO:0000256" key="1">
    <source>
        <dbReference type="ARBA" id="ARBA00023125"/>
    </source>
</evidence>
<dbReference type="PANTHER" id="PTHR19303:SF73">
    <property type="entry name" value="PROTEIN PDC2"/>
    <property type="match status" value="1"/>
</dbReference>
<reference evidence="4 5" key="1">
    <citation type="journal article" date="2018" name="Sci. Rep.">
        <title>Genomic signatures of local adaptation to the degree of environmental predictability in rotifers.</title>
        <authorList>
            <person name="Franch-Gras L."/>
            <person name="Hahn C."/>
            <person name="Garcia-Roger E.M."/>
            <person name="Carmona M.J."/>
            <person name="Serra M."/>
            <person name="Gomez A."/>
        </authorList>
    </citation>
    <scope>NUCLEOTIDE SEQUENCE [LARGE SCALE GENOMIC DNA]</scope>
    <source>
        <strain evidence="4">HYR1</strain>
    </source>
</reference>
<dbReference type="Pfam" id="PF03221">
    <property type="entry name" value="HTH_Tnp_Tc5"/>
    <property type="match status" value="1"/>
</dbReference>
<dbReference type="GO" id="GO:0005634">
    <property type="term" value="C:nucleus"/>
    <property type="evidence" value="ECO:0007669"/>
    <property type="project" value="TreeGrafter"/>
</dbReference>
<proteinExistence type="predicted"/>
<name>A0A3M7QV37_BRAPC</name>
<evidence type="ECO:0000256" key="2">
    <source>
        <dbReference type="SAM" id="MobiDB-lite"/>
    </source>
</evidence>
<dbReference type="InterPro" id="IPR050863">
    <property type="entry name" value="CenT-Element_Derived"/>
</dbReference>
<feature type="region of interest" description="Disordered" evidence="2">
    <location>
        <begin position="139"/>
        <end position="159"/>
    </location>
</feature>
<dbReference type="AlphaFoldDB" id="A0A3M7QV37"/>
<evidence type="ECO:0000259" key="3">
    <source>
        <dbReference type="PROSITE" id="PS51253"/>
    </source>
</evidence>
<protein>
    <submittedName>
        <fullName evidence="4">Tigger transposable element-derived 6-like</fullName>
    </submittedName>
</protein>
<organism evidence="4 5">
    <name type="scientific">Brachionus plicatilis</name>
    <name type="common">Marine rotifer</name>
    <name type="synonym">Brachionus muelleri</name>
    <dbReference type="NCBI Taxonomy" id="10195"/>
    <lineage>
        <taxon>Eukaryota</taxon>
        <taxon>Metazoa</taxon>
        <taxon>Spiralia</taxon>
        <taxon>Gnathifera</taxon>
        <taxon>Rotifera</taxon>
        <taxon>Eurotatoria</taxon>
        <taxon>Monogononta</taxon>
        <taxon>Pseudotrocha</taxon>
        <taxon>Ploima</taxon>
        <taxon>Brachionidae</taxon>
        <taxon>Brachionus</taxon>
    </lineage>
</organism>
<feature type="domain" description="HTH CENPB-type" evidence="3">
    <location>
        <begin position="69"/>
        <end position="140"/>
    </location>
</feature>
<dbReference type="GO" id="GO:0003677">
    <property type="term" value="F:DNA binding"/>
    <property type="evidence" value="ECO:0007669"/>
    <property type="project" value="UniProtKB-KW"/>
</dbReference>
<dbReference type="Pfam" id="PF18107">
    <property type="entry name" value="HTH_ABP1_N"/>
    <property type="match status" value="1"/>
</dbReference>
<accession>A0A3M7QV37</accession>
<dbReference type="STRING" id="10195.A0A3M7QV37"/>
<dbReference type="OrthoDB" id="125347at2759"/>
<keyword evidence="1" id="KW-0238">DNA-binding</keyword>
<comment type="caution">
    <text evidence="4">The sequence shown here is derived from an EMBL/GenBank/DDBJ whole genome shotgun (WGS) entry which is preliminary data.</text>
</comment>
<dbReference type="PANTHER" id="PTHR19303">
    <property type="entry name" value="TRANSPOSON"/>
    <property type="match status" value="1"/>
</dbReference>
<dbReference type="InterPro" id="IPR041188">
    <property type="entry name" value="HTH_ABP1_N"/>
</dbReference>
<evidence type="ECO:0000313" key="5">
    <source>
        <dbReference type="Proteomes" id="UP000276133"/>
    </source>
</evidence>
<dbReference type="PROSITE" id="PS51253">
    <property type="entry name" value="HTH_CENPB"/>
    <property type="match status" value="1"/>
</dbReference>
<dbReference type="InterPro" id="IPR009057">
    <property type="entry name" value="Homeodomain-like_sf"/>
</dbReference>
<dbReference type="InterPro" id="IPR006600">
    <property type="entry name" value="HTH_CenpB_DNA-bd_dom"/>
</dbReference>
<dbReference type="SUPFAM" id="SSF46689">
    <property type="entry name" value="Homeodomain-like"/>
    <property type="match status" value="1"/>
</dbReference>
<dbReference type="SMART" id="SM00674">
    <property type="entry name" value="CENPB"/>
    <property type="match status" value="1"/>
</dbReference>